<organism evidence="2 3">
    <name type="scientific">Actinotalea lenta</name>
    <dbReference type="NCBI Taxonomy" id="3064654"/>
    <lineage>
        <taxon>Bacteria</taxon>
        <taxon>Bacillati</taxon>
        <taxon>Actinomycetota</taxon>
        <taxon>Actinomycetes</taxon>
        <taxon>Micrococcales</taxon>
        <taxon>Cellulomonadaceae</taxon>
        <taxon>Actinotalea</taxon>
    </lineage>
</organism>
<reference evidence="2 3" key="1">
    <citation type="submission" date="2023-07" db="EMBL/GenBank/DDBJ databases">
        <title>Description of novel actinomycetes strains, isolated from tidal flat sediment.</title>
        <authorList>
            <person name="Lu C."/>
        </authorList>
    </citation>
    <scope>NUCLEOTIDE SEQUENCE [LARGE SCALE GENOMIC DNA]</scope>
    <source>
        <strain evidence="2 3">SYSU T00b441</strain>
    </source>
</reference>
<keyword evidence="1" id="KW-0472">Membrane</keyword>
<dbReference type="EMBL" id="JAUQYP010000001">
    <property type="protein sequence ID" value="MDO8106032.1"/>
    <property type="molecule type" value="Genomic_DNA"/>
</dbReference>
<keyword evidence="3" id="KW-1185">Reference proteome</keyword>
<evidence type="ECO:0000313" key="3">
    <source>
        <dbReference type="Proteomes" id="UP001232536"/>
    </source>
</evidence>
<name>A0ABT9DAR5_9CELL</name>
<keyword evidence="1" id="KW-0812">Transmembrane</keyword>
<sequence length="194" mass="21001">MKDLRHKLPPAGTVVGVAAMLVMLVHSWWRGDALAVPLLVTAVLTVGMVVGFREWGRRSTAARSALATERPGWTLHGVWADVSLREALGIRGLELRKGTRLTLAWTAQEVAIWRGSETVICLPWSQIAAVDVTMGSASERQNPAVRFTTAEGTRLLLVAMRRPEGSLFPASRGGTEELAAELATLAAAAWEPER</sequence>
<accession>A0ABT9DAR5</accession>
<protein>
    <submittedName>
        <fullName evidence="2">Uncharacterized protein</fullName>
    </submittedName>
</protein>
<dbReference type="RefSeq" id="WP_304599725.1">
    <property type="nucleotide sequence ID" value="NZ_JAUQYP010000001.1"/>
</dbReference>
<gene>
    <name evidence="2" type="ORF">Q6348_02345</name>
</gene>
<feature type="transmembrane region" description="Helical" evidence="1">
    <location>
        <begin position="35"/>
        <end position="53"/>
    </location>
</feature>
<keyword evidence="1" id="KW-1133">Transmembrane helix</keyword>
<feature type="transmembrane region" description="Helical" evidence="1">
    <location>
        <begin position="12"/>
        <end position="29"/>
    </location>
</feature>
<evidence type="ECO:0000256" key="1">
    <source>
        <dbReference type="SAM" id="Phobius"/>
    </source>
</evidence>
<evidence type="ECO:0000313" key="2">
    <source>
        <dbReference type="EMBL" id="MDO8106032.1"/>
    </source>
</evidence>
<proteinExistence type="predicted"/>
<comment type="caution">
    <text evidence="2">The sequence shown here is derived from an EMBL/GenBank/DDBJ whole genome shotgun (WGS) entry which is preliminary data.</text>
</comment>
<dbReference type="Proteomes" id="UP001232536">
    <property type="component" value="Unassembled WGS sequence"/>
</dbReference>